<evidence type="ECO:0000313" key="2">
    <source>
        <dbReference type="Proteomes" id="UP000473885"/>
    </source>
</evidence>
<dbReference type="OrthoDB" id="1708042at2"/>
<accession>A0A6M0RBM8</accession>
<dbReference type="Proteomes" id="UP000473885">
    <property type="component" value="Unassembled WGS sequence"/>
</dbReference>
<dbReference type="RefSeq" id="WP_050606272.1">
    <property type="nucleotide sequence ID" value="NZ_CABKUB010000005.1"/>
</dbReference>
<proteinExistence type="predicted"/>
<dbReference type="Pfam" id="PF03698">
    <property type="entry name" value="UPF0180"/>
    <property type="match status" value="1"/>
</dbReference>
<dbReference type="AlphaFoldDB" id="A0A6M0RBM8"/>
<reference evidence="1 2" key="1">
    <citation type="submission" date="2019-04" db="EMBL/GenBank/DDBJ databases">
        <title>Genome sequencing of Clostridium botulinum Groups I-IV and Clostridium butyricum.</title>
        <authorList>
            <person name="Brunt J."/>
            <person name="Van Vliet A.H.M."/>
            <person name="Stringer S.C."/>
            <person name="Carter A.T."/>
            <person name="Peck M.W."/>
        </authorList>
    </citation>
    <scope>NUCLEOTIDE SEQUENCE [LARGE SCALE GENOMIC DNA]</scope>
    <source>
        <strain evidence="1 2">IFR 18/094</strain>
    </source>
</reference>
<gene>
    <name evidence="1" type="ORF">FDF74_10645</name>
</gene>
<dbReference type="EMBL" id="SXDP01000010">
    <property type="protein sequence ID" value="NEZ47646.1"/>
    <property type="molecule type" value="Genomic_DNA"/>
</dbReference>
<name>A0A6M0RBM8_9CLOT</name>
<keyword evidence="2" id="KW-1185">Reference proteome</keyword>
<sequence length="86" mass="9443">MKKIGVQKGLKNVADFLSKEGYSVKMLGEFIEDNYSNLDNFDAIVAADYNINMMGDQTTTTIAPIINADGLNPEEVKNLIDKSIGK</sequence>
<dbReference type="InterPro" id="IPR005370">
    <property type="entry name" value="UPF0180"/>
</dbReference>
<evidence type="ECO:0000313" key="1">
    <source>
        <dbReference type="EMBL" id="NEZ47646.1"/>
    </source>
</evidence>
<protein>
    <submittedName>
        <fullName evidence="1">YkuS family protein</fullName>
    </submittedName>
</protein>
<organism evidence="1 2">
    <name type="scientific">Clostridium niameyense</name>
    <dbReference type="NCBI Taxonomy" id="1622073"/>
    <lineage>
        <taxon>Bacteria</taxon>
        <taxon>Bacillati</taxon>
        <taxon>Bacillota</taxon>
        <taxon>Clostridia</taxon>
        <taxon>Eubacteriales</taxon>
        <taxon>Clostridiaceae</taxon>
        <taxon>Clostridium</taxon>
    </lineage>
</organism>
<comment type="caution">
    <text evidence="1">The sequence shown here is derived from an EMBL/GenBank/DDBJ whole genome shotgun (WGS) entry which is preliminary data.</text>
</comment>